<dbReference type="EMBL" id="DS989824">
    <property type="protein sequence ID" value="EFR00585.1"/>
    <property type="molecule type" value="Genomic_DNA"/>
</dbReference>
<dbReference type="RefSeq" id="XP_003173415.1">
    <property type="nucleotide sequence ID" value="XM_003173367.1"/>
</dbReference>
<keyword evidence="2" id="KW-0472">Membrane</keyword>
<dbReference type="Proteomes" id="UP000002669">
    <property type="component" value="Unassembled WGS sequence"/>
</dbReference>
<dbReference type="AlphaFoldDB" id="E4USS0"/>
<accession>E4USS0</accession>
<feature type="compositionally biased region" description="Low complexity" evidence="1">
    <location>
        <begin position="216"/>
        <end position="226"/>
    </location>
</feature>
<keyword evidence="2" id="KW-0812">Transmembrane</keyword>
<keyword evidence="4" id="KW-1185">Reference proteome</keyword>
<organism evidence="4">
    <name type="scientific">Arthroderma gypseum (strain ATCC MYA-4604 / CBS 118893)</name>
    <name type="common">Microsporum gypseum</name>
    <dbReference type="NCBI Taxonomy" id="535722"/>
    <lineage>
        <taxon>Eukaryota</taxon>
        <taxon>Fungi</taxon>
        <taxon>Dikarya</taxon>
        <taxon>Ascomycota</taxon>
        <taxon>Pezizomycotina</taxon>
        <taxon>Eurotiomycetes</taxon>
        <taxon>Eurotiomycetidae</taxon>
        <taxon>Onygenales</taxon>
        <taxon>Arthrodermataceae</taxon>
        <taxon>Nannizzia</taxon>
    </lineage>
</organism>
<gene>
    <name evidence="3" type="ORF">MGYG_03590</name>
</gene>
<feature type="transmembrane region" description="Helical" evidence="2">
    <location>
        <begin position="108"/>
        <end position="132"/>
    </location>
</feature>
<protein>
    <submittedName>
        <fullName evidence="3">Uncharacterized protein</fullName>
    </submittedName>
</protein>
<feature type="region of interest" description="Disordered" evidence="1">
    <location>
        <begin position="216"/>
        <end position="252"/>
    </location>
</feature>
<keyword evidence="2" id="KW-1133">Transmembrane helix</keyword>
<evidence type="ECO:0000256" key="1">
    <source>
        <dbReference type="SAM" id="MobiDB-lite"/>
    </source>
</evidence>
<name>E4USS0_ARTGP</name>
<proteinExistence type="predicted"/>
<dbReference type="InParanoid" id="E4USS0"/>
<dbReference type="GeneID" id="10028694"/>
<reference evidence="4" key="1">
    <citation type="journal article" date="2012" name="MBio">
        <title>Comparative genome analysis of Trichophyton rubrum and related dermatophytes reveals candidate genes involved in infection.</title>
        <authorList>
            <person name="Martinez D.A."/>
            <person name="Oliver B.G."/>
            <person name="Graeser Y."/>
            <person name="Goldberg J.M."/>
            <person name="Li W."/>
            <person name="Martinez-Rossi N.M."/>
            <person name="Monod M."/>
            <person name="Shelest E."/>
            <person name="Barton R.C."/>
            <person name="Birch E."/>
            <person name="Brakhage A.A."/>
            <person name="Chen Z."/>
            <person name="Gurr S.J."/>
            <person name="Heiman D."/>
            <person name="Heitman J."/>
            <person name="Kosti I."/>
            <person name="Rossi A."/>
            <person name="Saif S."/>
            <person name="Samalova M."/>
            <person name="Saunders C.W."/>
            <person name="Shea T."/>
            <person name="Summerbell R.C."/>
            <person name="Xu J."/>
            <person name="Young S."/>
            <person name="Zeng Q."/>
            <person name="Birren B.W."/>
            <person name="Cuomo C.A."/>
            <person name="White T.C."/>
        </authorList>
    </citation>
    <scope>NUCLEOTIDE SEQUENCE [LARGE SCALE GENOMIC DNA]</scope>
    <source>
        <strain evidence="4">ATCC MYA-4604 / CBS 118893</strain>
    </source>
</reference>
<dbReference type="VEuPathDB" id="FungiDB:MGYG_03590"/>
<evidence type="ECO:0000313" key="4">
    <source>
        <dbReference type="Proteomes" id="UP000002669"/>
    </source>
</evidence>
<evidence type="ECO:0000256" key="2">
    <source>
        <dbReference type="SAM" id="Phobius"/>
    </source>
</evidence>
<sequence length="252" mass="28374">MAPGTTSRDKKPMDQWLASEQVEAYMNMLNKKGEYKKTPLECKKDCKKQFTKLYYEIGPPDAPKIYPMALPGCSPTSWESFNAKARECYLWIKRWAQRISTDPRNAHYWTSLIIALGAIVSPILDAVASFYLGRLESLKDIVLHTSLWIATKTFVTSGTYSLTEKDLEQWDQLSTDFKYWAIDSLENHICESLAKELSSGDSGNTPARVRDLAYTSSSAAGAQGSTINRQTFSSPPSPDDIKRPTSAYPRVY</sequence>
<dbReference type="HOGENOM" id="CLU_1102547_0_0_1"/>
<evidence type="ECO:0000313" key="3">
    <source>
        <dbReference type="EMBL" id="EFR00585.1"/>
    </source>
</evidence>